<reference evidence="2 3" key="1">
    <citation type="submission" date="2019-06" db="EMBL/GenBank/DDBJ databases">
        <title>Genome sequence of Litorilinea aerophila BAA-2444.</title>
        <authorList>
            <person name="Maclea K.S."/>
            <person name="Maurais E.G."/>
            <person name="Iannazzi L.C."/>
        </authorList>
    </citation>
    <scope>NUCLEOTIDE SEQUENCE [LARGE SCALE GENOMIC DNA]</scope>
    <source>
        <strain evidence="2 3">ATCC BAA-2444</strain>
    </source>
</reference>
<accession>A0A540VD82</accession>
<evidence type="ECO:0000313" key="3">
    <source>
        <dbReference type="Proteomes" id="UP000317371"/>
    </source>
</evidence>
<keyword evidence="1" id="KW-1133">Transmembrane helix</keyword>
<keyword evidence="1" id="KW-0472">Membrane</keyword>
<keyword evidence="3" id="KW-1185">Reference proteome</keyword>
<gene>
    <name evidence="2" type="ORF">FKZ61_14995</name>
</gene>
<dbReference type="AlphaFoldDB" id="A0A540VD82"/>
<dbReference type="RefSeq" id="WP_141610964.1">
    <property type="nucleotide sequence ID" value="NZ_VIGC02000020.1"/>
</dbReference>
<sequence>MLTHFIVTWLVTAVSLLILSKLPLGIEIDDFGTALVSALVLGLLNAFVRPVLAFFTFPITVLTLGLFTFVLNAIIFWLAAALVDGFRLRGGWLAALIGPIALGLLNGLLLALIR</sequence>
<proteinExistence type="predicted"/>
<dbReference type="InParanoid" id="A0A540VD82"/>
<dbReference type="OrthoDB" id="516102at2"/>
<dbReference type="PANTHER" id="PTHR37309">
    <property type="entry name" value="SLR0284 PROTEIN"/>
    <property type="match status" value="1"/>
</dbReference>
<feature type="transmembrane region" description="Helical" evidence="1">
    <location>
        <begin position="31"/>
        <end position="48"/>
    </location>
</feature>
<dbReference type="Pfam" id="PF04020">
    <property type="entry name" value="Phage_holin_4_2"/>
    <property type="match status" value="1"/>
</dbReference>
<evidence type="ECO:0000313" key="2">
    <source>
        <dbReference type="EMBL" id="TQE94739.1"/>
    </source>
</evidence>
<evidence type="ECO:0000256" key="1">
    <source>
        <dbReference type="SAM" id="Phobius"/>
    </source>
</evidence>
<organism evidence="2 3">
    <name type="scientific">Litorilinea aerophila</name>
    <dbReference type="NCBI Taxonomy" id="1204385"/>
    <lineage>
        <taxon>Bacteria</taxon>
        <taxon>Bacillati</taxon>
        <taxon>Chloroflexota</taxon>
        <taxon>Caldilineae</taxon>
        <taxon>Caldilineales</taxon>
        <taxon>Caldilineaceae</taxon>
        <taxon>Litorilinea</taxon>
    </lineage>
</organism>
<protein>
    <submittedName>
        <fullName evidence="2">Phage holin family protein</fullName>
    </submittedName>
</protein>
<feature type="transmembrane region" description="Helical" evidence="1">
    <location>
        <begin position="6"/>
        <end position="24"/>
    </location>
</feature>
<dbReference type="PANTHER" id="PTHR37309:SF1">
    <property type="entry name" value="SLR0284 PROTEIN"/>
    <property type="match status" value="1"/>
</dbReference>
<comment type="caution">
    <text evidence="2">The sequence shown here is derived from an EMBL/GenBank/DDBJ whole genome shotgun (WGS) entry which is preliminary data.</text>
</comment>
<keyword evidence="1" id="KW-0812">Transmembrane</keyword>
<name>A0A540VD82_9CHLR</name>
<feature type="transmembrane region" description="Helical" evidence="1">
    <location>
        <begin position="54"/>
        <end position="80"/>
    </location>
</feature>
<dbReference type="Proteomes" id="UP000317371">
    <property type="component" value="Unassembled WGS sequence"/>
</dbReference>
<feature type="transmembrane region" description="Helical" evidence="1">
    <location>
        <begin position="92"/>
        <end position="113"/>
    </location>
</feature>
<dbReference type="InterPro" id="IPR007165">
    <property type="entry name" value="Phage_holin_4_2"/>
</dbReference>
<dbReference type="EMBL" id="VIGC01000020">
    <property type="protein sequence ID" value="TQE94739.1"/>
    <property type="molecule type" value="Genomic_DNA"/>
</dbReference>